<dbReference type="InterPro" id="IPR013320">
    <property type="entry name" value="ConA-like_dom_sf"/>
</dbReference>
<protein>
    <recommendedName>
        <fullName evidence="3">Concanavalin A-like lectin/glucanase superfamily protein</fullName>
    </recommendedName>
</protein>
<name>A0A3N0C1Y5_9MICC</name>
<accession>A0A3N0C1Y5</accession>
<evidence type="ECO:0000313" key="2">
    <source>
        <dbReference type="Proteomes" id="UP000273807"/>
    </source>
</evidence>
<dbReference type="Proteomes" id="UP000273807">
    <property type="component" value="Unassembled WGS sequence"/>
</dbReference>
<evidence type="ECO:0000313" key="1">
    <source>
        <dbReference type="EMBL" id="RNL56405.1"/>
    </source>
</evidence>
<comment type="caution">
    <text evidence="1">The sequence shown here is derived from an EMBL/GenBank/DDBJ whole genome shotgun (WGS) entry which is preliminary data.</text>
</comment>
<evidence type="ECO:0008006" key="3">
    <source>
        <dbReference type="Google" id="ProtNLM"/>
    </source>
</evidence>
<dbReference type="AlphaFoldDB" id="A0A3N0C1Y5"/>
<organism evidence="1 2">
    <name type="scientific">Arthrobacter oryzae</name>
    <dbReference type="NCBI Taxonomy" id="409290"/>
    <lineage>
        <taxon>Bacteria</taxon>
        <taxon>Bacillati</taxon>
        <taxon>Actinomycetota</taxon>
        <taxon>Actinomycetes</taxon>
        <taxon>Micrococcales</taxon>
        <taxon>Micrococcaceae</taxon>
        <taxon>Arthrobacter</taxon>
    </lineage>
</organism>
<dbReference type="SUPFAM" id="SSF49899">
    <property type="entry name" value="Concanavalin A-like lectins/glucanases"/>
    <property type="match status" value="1"/>
</dbReference>
<dbReference type="EMBL" id="RBED01000086">
    <property type="protein sequence ID" value="RNL56405.1"/>
    <property type="molecule type" value="Genomic_DNA"/>
</dbReference>
<dbReference type="Gene3D" id="2.60.120.200">
    <property type="match status" value="1"/>
</dbReference>
<keyword evidence="2" id="KW-1185">Reference proteome</keyword>
<gene>
    <name evidence="1" type="ORF">D7003_08560</name>
</gene>
<sequence>MLVASTLVFGSAQAGSAATCKTGTAAPTNSFPGTVAVATNFESNSLSPFTPKVSGTGTATISSASSKSTSCSAKLHVTDDTGSLANLSSPALPSTTKTAYADGWFNIAVAGVAGNDVPYFRFFSGSTRIADVYRYNSNGQLWLRVTAPTGGFVYTKLVSGNISLNAWHHVSMRVSTRGNSSVIQVWFDGAQKYSSYSVKMAGTNITKVQLGAEHNRQKGDQYIDDVVIKRLTS</sequence>
<reference evidence="1 2" key="1">
    <citation type="submission" date="2018-10" db="EMBL/GenBank/DDBJ databases">
        <title>Genome sequencing of Arthrobacter oryzae TNB02.</title>
        <authorList>
            <person name="Cho Y.-J."/>
            <person name="Cho A."/>
            <person name="Kim O.-S."/>
        </authorList>
    </citation>
    <scope>NUCLEOTIDE SEQUENCE [LARGE SCALE GENOMIC DNA]</scope>
    <source>
        <strain evidence="1 2">TNB02</strain>
    </source>
</reference>
<dbReference type="OrthoDB" id="4952697at2"/>
<proteinExistence type="predicted"/>